<proteinExistence type="inferred from homology"/>
<dbReference type="InterPro" id="IPR053927">
    <property type="entry name" value="FlgK_helical"/>
</dbReference>
<dbReference type="PANTHER" id="PTHR30033:SF1">
    <property type="entry name" value="FLAGELLAR HOOK-ASSOCIATED PROTEIN 1"/>
    <property type="match status" value="1"/>
</dbReference>
<keyword evidence="6" id="KW-0975">Bacterial flagellum</keyword>
<reference evidence="9" key="1">
    <citation type="journal article" date="2006" name="Appl. Environ. Microbiol.">
        <title>Comparative genomics of DNA fragments from six Antarctic marine planktonic bacteria.</title>
        <authorList>
            <person name="Grzymski J.J."/>
            <person name="Carter B.J."/>
            <person name="DeLong E.F."/>
            <person name="Feldman R.A."/>
            <person name="Ghadiri A."/>
            <person name="Murray A.E."/>
        </authorList>
    </citation>
    <scope>NUCLEOTIDE SEQUENCE</scope>
</reference>
<evidence type="ECO:0000256" key="1">
    <source>
        <dbReference type="ARBA" id="ARBA00004365"/>
    </source>
</evidence>
<evidence type="ECO:0000256" key="4">
    <source>
        <dbReference type="ARBA" id="ARBA00016244"/>
    </source>
</evidence>
<dbReference type="Pfam" id="PF22638">
    <property type="entry name" value="FlgK_D1"/>
    <property type="match status" value="1"/>
</dbReference>
<keyword evidence="5" id="KW-0964">Secreted</keyword>
<sequence length="478" mass="50280">MTISSAFNNATGGLSASARMAEVVSSNLSNSLTEGYGRREVNLSSGLLGGVVLDGISRVVDPGILRDRRTADADVGSKQRGAQVLSQLEQAFGPVGDPSGVVGRLAALEQSLISASSRPSSDQRLNIVFSGLEGVTTALHSDDDAIQIQRQDADKAITADVKTLNSTLLQIEKLNADVSRLIGSGNDPSPVFDARQNAIDRLTSIVPLTEINRGRGQVALYTRSGVALIDGAPATFGFAHTGTIVAEMTLVLGALSGVTLNGEPLDLANGYGRMKGGSLEAAFTLRDQTLVGLQANLDKVAADLVKRFERPVTDPTLTLGDPGLFLDHNGAFDPLNIDGLSSRITVNTSVDPREGGALSRLRHGVNATASGPTGDNSQLQRWLSALDDPIALSVGGMARSAIEHGSDQVATVGRLRLNAEESLGFEIARYDSLKSAELSGGVDSDQELQRLLRIEQSYAANARVIQTLDAMMSRLLDI</sequence>
<organism evidence="9">
    <name type="scientific">uncultured marine bacterium Ant24C4</name>
    <dbReference type="NCBI Taxonomy" id="360425"/>
    <lineage>
        <taxon>Bacteria</taxon>
        <taxon>environmental samples</taxon>
    </lineage>
</organism>
<dbReference type="EMBL" id="DQ295239">
    <property type="protein sequence ID" value="ABC25341.1"/>
    <property type="molecule type" value="Genomic_DNA"/>
</dbReference>
<evidence type="ECO:0000259" key="8">
    <source>
        <dbReference type="Pfam" id="PF22638"/>
    </source>
</evidence>
<keyword evidence="9" id="KW-0969">Cilium</keyword>
<evidence type="ECO:0000259" key="7">
    <source>
        <dbReference type="Pfam" id="PF06429"/>
    </source>
</evidence>
<dbReference type="NCBIfam" id="TIGR02492">
    <property type="entry name" value="flgK_ends"/>
    <property type="match status" value="1"/>
</dbReference>
<dbReference type="Pfam" id="PF06429">
    <property type="entry name" value="Flg_bbr_C"/>
    <property type="match status" value="1"/>
</dbReference>
<keyword evidence="9" id="KW-0966">Cell projection</keyword>
<feature type="domain" description="Flagellar basal-body/hook protein C-terminal" evidence="7">
    <location>
        <begin position="441"/>
        <end position="477"/>
    </location>
</feature>
<dbReference type="SUPFAM" id="SSF64518">
    <property type="entry name" value="Phase 1 flagellin"/>
    <property type="match status" value="1"/>
</dbReference>
<dbReference type="InterPro" id="IPR010930">
    <property type="entry name" value="Flg_bb/hook_C_dom"/>
</dbReference>
<comment type="subcellular location">
    <subcellularLocation>
        <location evidence="1">Bacterial flagellum</location>
    </subcellularLocation>
    <subcellularLocation>
        <location evidence="2">Secreted</location>
    </subcellularLocation>
</comment>
<dbReference type="GO" id="GO:0005198">
    <property type="term" value="F:structural molecule activity"/>
    <property type="evidence" value="ECO:0007669"/>
    <property type="project" value="InterPro"/>
</dbReference>
<evidence type="ECO:0000256" key="5">
    <source>
        <dbReference type="ARBA" id="ARBA00022525"/>
    </source>
</evidence>
<dbReference type="GO" id="GO:0044780">
    <property type="term" value="P:bacterial-type flagellum assembly"/>
    <property type="evidence" value="ECO:0007669"/>
    <property type="project" value="InterPro"/>
</dbReference>
<dbReference type="GO" id="GO:0009424">
    <property type="term" value="C:bacterial-type flagellum hook"/>
    <property type="evidence" value="ECO:0007669"/>
    <property type="project" value="InterPro"/>
</dbReference>
<feature type="domain" description="Flagellar hook-associated protein FlgK helical" evidence="8">
    <location>
        <begin position="85"/>
        <end position="308"/>
    </location>
</feature>
<evidence type="ECO:0000313" key="9">
    <source>
        <dbReference type="EMBL" id="ABC25341.1"/>
    </source>
</evidence>
<keyword evidence="9" id="KW-0282">Flagellum</keyword>
<evidence type="ECO:0000256" key="6">
    <source>
        <dbReference type="ARBA" id="ARBA00023143"/>
    </source>
</evidence>
<dbReference type="AlphaFoldDB" id="Q2PY86"/>
<evidence type="ECO:0000256" key="2">
    <source>
        <dbReference type="ARBA" id="ARBA00004613"/>
    </source>
</evidence>
<comment type="similarity">
    <text evidence="3">Belongs to the flagella basal body rod proteins family.</text>
</comment>
<evidence type="ECO:0000256" key="3">
    <source>
        <dbReference type="ARBA" id="ARBA00009677"/>
    </source>
</evidence>
<accession>Q2PY86</accession>
<dbReference type="GO" id="GO:0005576">
    <property type="term" value="C:extracellular region"/>
    <property type="evidence" value="ECO:0007669"/>
    <property type="project" value="UniProtKB-SubCell"/>
</dbReference>
<protein>
    <recommendedName>
        <fullName evidence="4">Flagellar hook-associated protein 1</fullName>
    </recommendedName>
</protein>
<dbReference type="InterPro" id="IPR002371">
    <property type="entry name" value="FlgK"/>
</dbReference>
<name>Q2PY86_9BACT</name>
<dbReference type="PANTHER" id="PTHR30033">
    <property type="entry name" value="FLAGELLAR HOOK-ASSOCIATED PROTEIN 1"/>
    <property type="match status" value="1"/>
</dbReference>